<evidence type="ECO:0000313" key="1">
    <source>
        <dbReference type="EMBL" id="KAI3687283.1"/>
    </source>
</evidence>
<gene>
    <name evidence="1" type="ORF">L1987_80977</name>
</gene>
<dbReference type="EMBL" id="CM042044">
    <property type="protein sequence ID" value="KAI3687283.1"/>
    <property type="molecule type" value="Genomic_DNA"/>
</dbReference>
<reference evidence="2" key="1">
    <citation type="journal article" date="2022" name="Mol. Ecol. Resour.">
        <title>The genomes of chicory, endive, great burdock and yacon provide insights into Asteraceae palaeo-polyploidization history and plant inulin production.</title>
        <authorList>
            <person name="Fan W."/>
            <person name="Wang S."/>
            <person name="Wang H."/>
            <person name="Wang A."/>
            <person name="Jiang F."/>
            <person name="Liu H."/>
            <person name="Zhao H."/>
            <person name="Xu D."/>
            <person name="Zhang Y."/>
        </authorList>
    </citation>
    <scope>NUCLEOTIDE SEQUENCE [LARGE SCALE GENOMIC DNA]</scope>
    <source>
        <strain evidence="2">cv. Yunnan</strain>
    </source>
</reference>
<protein>
    <submittedName>
        <fullName evidence="1">Uncharacterized protein</fullName>
    </submittedName>
</protein>
<keyword evidence="2" id="KW-1185">Reference proteome</keyword>
<name>A0ACB8YPC7_9ASTR</name>
<sequence length="121" mass="13368">MPYEEEPDQVTESEPEEESEEANSDTDSGETVPYSVIHGDDTSSEEVKPLTPSPPPSPNPIPLRNEWVNFIGLARRRTARKTIKQPSIGSTKPQHDPEAQLSQSTTEDSDAVMEALDDHLV</sequence>
<accession>A0ACB8YPC7</accession>
<comment type="caution">
    <text evidence="1">The sequence shown here is derived from an EMBL/GenBank/DDBJ whole genome shotgun (WGS) entry which is preliminary data.</text>
</comment>
<reference evidence="1 2" key="2">
    <citation type="journal article" date="2022" name="Mol. Ecol. Resour.">
        <title>The genomes of chicory, endive, great burdock and yacon provide insights into Asteraceae paleo-polyploidization history and plant inulin production.</title>
        <authorList>
            <person name="Fan W."/>
            <person name="Wang S."/>
            <person name="Wang H."/>
            <person name="Wang A."/>
            <person name="Jiang F."/>
            <person name="Liu H."/>
            <person name="Zhao H."/>
            <person name="Xu D."/>
            <person name="Zhang Y."/>
        </authorList>
    </citation>
    <scope>NUCLEOTIDE SEQUENCE [LARGE SCALE GENOMIC DNA]</scope>
    <source>
        <strain evidence="2">cv. Yunnan</strain>
        <tissue evidence="1">Leaves</tissue>
    </source>
</reference>
<dbReference type="Proteomes" id="UP001056120">
    <property type="component" value="Linkage Group LG27"/>
</dbReference>
<evidence type="ECO:0000313" key="2">
    <source>
        <dbReference type="Proteomes" id="UP001056120"/>
    </source>
</evidence>
<organism evidence="1 2">
    <name type="scientific">Smallanthus sonchifolius</name>
    <dbReference type="NCBI Taxonomy" id="185202"/>
    <lineage>
        <taxon>Eukaryota</taxon>
        <taxon>Viridiplantae</taxon>
        <taxon>Streptophyta</taxon>
        <taxon>Embryophyta</taxon>
        <taxon>Tracheophyta</taxon>
        <taxon>Spermatophyta</taxon>
        <taxon>Magnoliopsida</taxon>
        <taxon>eudicotyledons</taxon>
        <taxon>Gunneridae</taxon>
        <taxon>Pentapetalae</taxon>
        <taxon>asterids</taxon>
        <taxon>campanulids</taxon>
        <taxon>Asterales</taxon>
        <taxon>Asteraceae</taxon>
        <taxon>Asteroideae</taxon>
        <taxon>Heliantheae alliance</taxon>
        <taxon>Millerieae</taxon>
        <taxon>Smallanthus</taxon>
    </lineage>
</organism>
<proteinExistence type="predicted"/>